<dbReference type="Proteomes" id="UP001500280">
    <property type="component" value="Unassembled WGS sequence"/>
</dbReference>
<organism evidence="1 2">
    <name type="scientific">Kribbella yunnanensis</name>
    <dbReference type="NCBI Taxonomy" id="190194"/>
    <lineage>
        <taxon>Bacteria</taxon>
        <taxon>Bacillati</taxon>
        <taxon>Actinomycetota</taxon>
        <taxon>Actinomycetes</taxon>
        <taxon>Propionibacteriales</taxon>
        <taxon>Kribbellaceae</taxon>
        <taxon>Kribbella</taxon>
    </lineage>
</organism>
<sequence length="182" mass="20405">MTQPSKTQPSTPMADLLLHPIRFRIVQRVLGREVTTTDLKQDLPDVPATTLYRHVAALIEGGMLTVVRERRIRGAIERTLTLDQATTGRIGIDEARAMTPDQHRSAFLLVLTQLIADFDRMVERGDLDTRLEQFGLNQASLYVDAADLDSLREGISALIEPYLQTQPGKDRITWSIISLPDT</sequence>
<protein>
    <submittedName>
        <fullName evidence="1">Helix-turn-helix domain-containing protein</fullName>
    </submittedName>
</protein>
<evidence type="ECO:0000313" key="2">
    <source>
        <dbReference type="Proteomes" id="UP001500280"/>
    </source>
</evidence>
<dbReference type="InterPro" id="IPR036390">
    <property type="entry name" value="WH_DNA-bd_sf"/>
</dbReference>
<dbReference type="Gene3D" id="1.10.10.10">
    <property type="entry name" value="Winged helix-like DNA-binding domain superfamily/Winged helix DNA-binding domain"/>
    <property type="match status" value="1"/>
</dbReference>
<accession>A0ABP4TSB5</accession>
<dbReference type="InterPro" id="IPR011991">
    <property type="entry name" value="ArsR-like_HTH"/>
</dbReference>
<dbReference type="RefSeq" id="WP_344154608.1">
    <property type="nucleotide sequence ID" value="NZ_BAAANF010000016.1"/>
</dbReference>
<dbReference type="Pfam" id="PF12840">
    <property type="entry name" value="HTH_20"/>
    <property type="match status" value="1"/>
</dbReference>
<name>A0ABP4TSB5_9ACTN</name>
<dbReference type="SUPFAM" id="SSF46785">
    <property type="entry name" value="Winged helix' DNA-binding domain"/>
    <property type="match status" value="1"/>
</dbReference>
<proteinExistence type="predicted"/>
<dbReference type="InterPro" id="IPR036388">
    <property type="entry name" value="WH-like_DNA-bd_sf"/>
</dbReference>
<dbReference type="EMBL" id="BAAANF010000016">
    <property type="protein sequence ID" value="GAA1692753.1"/>
    <property type="molecule type" value="Genomic_DNA"/>
</dbReference>
<dbReference type="CDD" id="cd00090">
    <property type="entry name" value="HTH_ARSR"/>
    <property type="match status" value="1"/>
</dbReference>
<dbReference type="Gene3D" id="6.10.140.2180">
    <property type="match status" value="1"/>
</dbReference>
<reference evidence="2" key="1">
    <citation type="journal article" date="2019" name="Int. J. Syst. Evol. Microbiol.">
        <title>The Global Catalogue of Microorganisms (GCM) 10K type strain sequencing project: providing services to taxonomists for standard genome sequencing and annotation.</title>
        <authorList>
            <consortium name="The Broad Institute Genomics Platform"/>
            <consortium name="The Broad Institute Genome Sequencing Center for Infectious Disease"/>
            <person name="Wu L."/>
            <person name="Ma J."/>
        </authorList>
    </citation>
    <scope>NUCLEOTIDE SEQUENCE [LARGE SCALE GENOMIC DNA]</scope>
    <source>
        <strain evidence="2">JCM 14307</strain>
    </source>
</reference>
<evidence type="ECO:0000313" key="1">
    <source>
        <dbReference type="EMBL" id="GAA1692753.1"/>
    </source>
</evidence>
<keyword evidence="2" id="KW-1185">Reference proteome</keyword>
<comment type="caution">
    <text evidence="1">The sequence shown here is derived from an EMBL/GenBank/DDBJ whole genome shotgun (WGS) entry which is preliminary data.</text>
</comment>
<gene>
    <name evidence="1" type="ORF">GCM10009745_42770</name>
</gene>